<gene>
    <name evidence="2" type="primary">creD</name>
    <name evidence="2" type="ORF">RSO01_03360</name>
</gene>
<sequence>MTDDALPPPLPTPPRQTAPGGLQQLRTFLASDNLVARLAVLGFLTLVLTIPLNMIGGVIADRLTFEAEATKSVSEAWGGEQTFVGPMIVVPYRRTYLGALTLLPEKLTIDGHIQPQQRRRGLFSVNVYTATLDVTAEFQTSALRELLADQREAEWSAARLEIGVSDTRSIDGDGVEIDGQKVDWTSISGGSLSSLKAAVAAATLSDREVVQVRFRIAIAGSGKLALVPLGRRTEATLDAPWPSPSFFGRLPLSQTVATGGFSAKWATSDLGRPYGQLWDTLNVRNDPSAKTVLGSAFGVTLLTPVDAYRETDRAIKYGIMFIGLTFAASLLFELATGTRPHAAQYGLIGLSLCVFYLLLLSISEQIGFALAYLASAAAVVIQATIYSRALQGRTAPALAFGTILAGLFGGLYGLLQLEDVALLTGSVVLFAVLSIAMWLTRNLHRQQLA</sequence>
<feature type="transmembrane region" description="Helical" evidence="1">
    <location>
        <begin position="421"/>
        <end position="440"/>
    </location>
</feature>
<protein>
    <submittedName>
        <fullName evidence="2">Cell envelope integrity protein CreD</fullName>
    </submittedName>
</protein>
<name>A0A512N2F4_9HYPH</name>
<comment type="caution">
    <text evidence="2">The sequence shown here is derived from an EMBL/GenBank/DDBJ whole genome shotgun (WGS) entry which is preliminary data.</text>
</comment>
<keyword evidence="3" id="KW-1185">Reference proteome</keyword>
<dbReference type="Pfam" id="PF06123">
    <property type="entry name" value="CreD"/>
    <property type="match status" value="1"/>
</dbReference>
<dbReference type="AlphaFoldDB" id="A0A512N2F4"/>
<dbReference type="GO" id="GO:0005886">
    <property type="term" value="C:plasma membrane"/>
    <property type="evidence" value="ECO:0007669"/>
    <property type="project" value="TreeGrafter"/>
</dbReference>
<dbReference type="OrthoDB" id="9791851at2"/>
<feature type="transmembrane region" description="Helical" evidence="1">
    <location>
        <begin position="34"/>
        <end position="55"/>
    </location>
</feature>
<keyword evidence="1" id="KW-0472">Membrane</keyword>
<feature type="transmembrane region" description="Helical" evidence="1">
    <location>
        <begin position="314"/>
        <end position="335"/>
    </location>
</feature>
<dbReference type="RefSeq" id="WP_147145498.1">
    <property type="nucleotide sequence ID" value="NZ_BKAJ01000004.1"/>
</dbReference>
<evidence type="ECO:0000313" key="3">
    <source>
        <dbReference type="Proteomes" id="UP000321058"/>
    </source>
</evidence>
<feature type="transmembrane region" description="Helical" evidence="1">
    <location>
        <begin position="397"/>
        <end position="415"/>
    </location>
</feature>
<evidence type="ECO:0000256" key="1">
    <source>
        <dbReference type="SAM" id="Phobius"/>
    </source>
</evidence>
<evidence type="ECO:0000313" key="2">
    <source>
        <dbReference type="EMBL" id="GEP53170.1"/>
    </source>
</evidence>
<feature type="transmembrane region" description="Helical" evidence="1">
    <location>
        <begin position="366"/>
        <end position="385"/>
    </location>
</feature>
<proteinExistence type="predicted"/>
<organism evidence="2 3">
    <name type="scientific">Reyranella soli</name>
    <dbReference type="NCBI Taxonomy" id="1230389"/>
    <lineage>
        <taxon>Bacteria</taxon>
        <taxon>Pseudomonadati</taxon>
        <taxon>Pseudomonadota</taxon>
        <taxon>Alphaproteobacteria</taxon>
        <taxon>Hyphomicrobiales</taxon>
        <taxon>Reyranellaceae</taxon>
        <taxon>Reyranella</taxon>
    </lineage>
</organism>
<feature type="transmembrane region" description="Helical" evidence="1">
    <location>
        <begin position="342"/>
        <end position="360"/>
    </location>
</feature>
<reference evidence="2 3" key="1">
    <citation type="submission" date="2019-07" db="EMBL/GenBank/DDBJ databases">
        <title>Whole genome shotgun sequence of Reyranella soli NBRC 108950.</title>
        <authorList>
            <person name="Hosoyama A."/>
            <person name="Uohara A."/>
            <person name="Ohji S."/>
            <person name="Ichikawa N."/>
        </authorList>
    </citation>
    <scope>NUCLEOTIDE SEQUENCE [LARGE SCALE GENOMIC DNA]</scope>
    <source>
        <strain evidence="2 3">NBRC 108950</strain>
    </source>
</reference>
<dbReference type="PANTHER" id="PTHR30092:SF0">
    <property type="entry name" value="INNER MEMBRANE PROTEIN CRED"/>
    <property type="match status" value="1"/>
</dbReference>
<dbReference type="InterPro" id="IPR010364">
    <property type="entry name" value="Uncharacterised_IM_CreD"/>
</dbReference>
<dbReference type="EMBL" id="BKAJ01000004">
    <property type="protein sequence ID" value="GEP53170.1"/>
    <property type="molecule type" value="Genomic_DNA"/>
</dbReference>
<dbReference type="NCBIfam" id="NF008712">
    <property type="entry name" value="PRK11715.1-1"/>
    <property type="match status" value="1"/>
</dbReference>
<accession>A0A512N2F4</accession>
<dbReference type="PIRSF" id="PIRSF004548">
    <property type="entry name" value="CreD"/>
    <property type="match status" value="1"/>
</dbReference>
<keyword evidence="1" id="KW-1133">Transmembrane helix</keyword>
<dbReference type="Proteomes" id="UP000321058">
    <property type="component" value="Unassembled WGS sequence"/>
</dbReference>
<dbReference type="PANTHER" id="PTHR30092">
    <property type="entry name" value="INNER MEMBRANE PROTEIN CRED"/>
    <property type="match status" value="1"/>
</dbReference>
<keyword evidence="1" id="KW-0812">Transmembrane</keyword>